<dbReference type="EMBL" id="CAXAJV020001283">
    <property type="protein sequence ID" value="CAL7935177.1"/>
    <property type="molecule type" value="Genomic_DNA"/>
</dbReference>
<evidence type="ECO:0000313" key="2">
    <source>
        <dbReference type="Proteomes" id="UP001642520"/>
    </source>
</evidence>
<organism evidence="1 2">
    <name type="scientific">Xylocopa violacea</name>
    <name type="common">Violet carpenter bee</name>
    <name type="synonym">Apis violacea</name>
    <dbReference type="NCBI Taxonomy" id="135666"/>
    <lineage>
        <taxon>Eukaryota</taxon>
        <taxon>Metazoa</taxon>
        <taxon>Ecdysozoa</taxon>
        <taxon>Arthropoda</taxon>
        <taxon>Hexapoda</taxon>
        <taxon>Insecta</taxon>
        <taxon>Pterygota</taxon>
        <taxon>Neoptera</taxon>
        <taxon>Endopterygota</taxon>
        <taxon>Hymenoptera</taxon>
        <taxon>Apocrita</taxon>
        <taxon>Aculeata</taxon>
        <taxon>Apoidea</taxon>
        <taxon>Anthophila</taxon>
        <taxon>Apidae</taxon>
        <taxon>Xylocopa</taxon>
        <taxon>Xylocopa</taxon>
    </lineage>
</organism>
<keyword evidence="2" id="KW-1185">Reference proteome</keyword>
<sequence length="198" mass="22054">MLRLLCRTPRLGGTLPPTGLTTIAFILRALVACFFHLRPILDERERGVALSTAIAQVSDEKEIWVVDSDSIGHTSETYDFLSVGRCRSTRTPCIYRSNQPSKVSARDRAAEERLRILDRGLSPFLLPASRPLFFIQFLFPSRFLLFFSSSLSISPDSLSIVTVPRTRVVTAQFSSSNVSCHELSTLARDTASVERADC</sequence>
<evidence type="ECO:0000313" key="1">
    <source>
        <dbReference type="EMBL" id="CAL7935177.1"/>
    </source>
</evidence>
<reference evidence="1 2" key="1">
    <citation type="submission" date="2024-08" db="EMBL/GenBank/DDBJ databases">
        <authorList>
            <person name="Will J Nash"/>
            <person name="Angela Man"/>
            <person name="Seanna McTaggart"/>
            <person name="Kendall Baker"/>
            <person name="Tom Barker"/>
            <person name="Leah Catchpole"/>
            <person name="Alex Durrant"/>
            <person name="Karim Gharbi"/>
            <person name="Naomi Irish"/>
            <person name="Gemy Kaithakottil"/>
            <person name="Debby Ku"/>
            <person name="Aaliyah Providence"/>
            <person name="Felix Shaw"/>
            <person name="David Swarbreck"/>
            <person name="Chris Watkins"/>
            <person name="Ann M. McCartney"/>
            <person name="Giulio Formenti"/>
            <person name="Alice Mouton"/>
            <person name="Noel Vella"/>
            <person name="Bjorn M von Reumont"/>
            <person name="Adriana Vella"/>
            <person name="Wilfried Haerty"/>
        </authorList>
    </citation>
    <scope>NUCLEOTIDE SEQUENCE [LARGE SCALE GENOMIC DNA]</scope>
</reference>
<name>A0ABP1N434_XYLVO</name>
<dbReference type="Proteomes" id="UP001642520">
    <property type="component" value="Unassembled WGS sequence"/>
</dbReference>
<gene>
    <name evidence="1" type="ORF">XYLVIOL_LOCUS1443</name>
</gene>
<protein>
    <submittedName>
        <fullName evidence="1">Uncharacterized protein</fullName>
    </submittedName>
</protein>
<comment type="caution">
    <text evidence="1">The sequence shown here is derived from an EMBL/GenBank/DDBJ whole genome shotgun (WGS) entry which is preliminary data.</text>
</comment>
<proteinExistence type="predicted"/>
<accession>A0ABP1N434</accession>